<comment type="similarity">
    <text evidence="1 5">Belongs to the pseudouridine synthase RsuA family.</text>
</comment>
<dbReference type="InterPro" id="IPR050343">
    <property type="entry name" value="RsuA_PseudoU_synthase"/>
</dbReference>
<dbReference type="InterPro" id="IPR018496">
    <property type="entry name" value="PsdUridine_synth_RsuA/RluB_CS"/>
</dbReference>
<dbReference type="InterPro" id="IPR036986">
    <property type="entry name" value="S4_RNA-bd_sf"/>
</dbReference>
<dbReference type="PROSITE" id="PS01149">
    <property type="entry name" value="PSI_RSU"/>
    <property type="match status" value="1"/>
</dbReference>
<dbReference type="Proteomes" id="UP001290582">
    <property type="component" value="Unassembled WGS sequence"/>
</dbReference>
<keyword evidence="2 4" id="KW-0694">RNA-binding</keyword>
<protein>
    <recommendedName>
        <fullName evidence="5">Pseudouridine synthase</fullName>
        <ecNumber evidence="5">5.4.99.-</ecNumber>
    </recommendedName>
</protein>
<dbReference type="GO" id="GO:0009982">
    <property type="term" value="F:pseudouridine synthase activity"/>
    <property type="evidence" value="ECO:0007669"/>
    <property type="project" value="InterPro"/>
</dbReference>
<dbReference type="InterPro" id="IPR000748">
    <property type="entry name" value="PsdUridine_synth_RsuA/RluB/E/F"/>
</dbReference>
<evidence type="ECO:0000313" key="9">
    <source>
        <dbReference type="Proteomes" id="UP000588071"/>
    </source>
</evidence>
<reference evidence="8 9" key="1">
    <citation type="submission" date="2020-04" db="EMBL/GenBank/DDBJ databases">
        <authorList>
            <person name="Hitch T.C.A."/>
            <person name="Wylensek D."/>
            <person name="Clavel T."/>
        </authorList>
    </citation>
    <scope>NUCLEOTIDE SEQUENCE [LARGE SCALE GENOMIC DNA]</scope>
    <source>
        <strain evidence="8 9">WCA-380-WT-3C</strain>
    </source>
</reference>
<dbReference type="EMBL" id="JABAFV010000024">
    <property type="protein sequence ID" value="NME50655.1"/>
    <property type="molecule type" value="Genomic_DNA"/>
</dbReference>
<dbReference type="NCBIfam" id="TIGR00093">
    <property type="entry name" value="pseudouridine synthase"/>
    <property type="match status" value="1"/>
</dbReference>
<keyword evidence="3 5" id="KW-0413">Isomerase</keyword>
<dbReference type="Gene3D" id="3.10.290.10">
    <property type="entry name" value="RNA-binding S4 domain"/>
    <property type="match status" value="1"/>
</dbReference>
<dbReference type="PANTHER" id="PTHR47683">
    <property type="entry name" value="PSEUDOURIDINE SYNTHASE FAMILY PROTEIN-RELATED"/>
    <property type="match status" value="1"/>
</dbReference>
<dbReference type="SUPFAM" id="SSF55174">
    <property type="entry name" value="Alpha-L RNA-binding motif"/>
    <property type="match status" value="1"/>
</dbReference>
<dbReference type="GO" id="GO:0001522">
    <property type="term" value="P:pseudouridine synthesis"/>
    <property type="evidence" value="ECO:0007669"/>
    <property type="project" value="InterPro"/>
</dbReference>
<dbReference type="GO" id="GO:0006364">
    <property type="term" value="P:rRNA processing"/>
    <property type="evidence" value="ECO:0007669"/>
    <property type="project" value="UniProtKB-ARBA"/>
</dbReference>
<dbReference type="InterPro" id="IPR042092">
    <property type="entry name" value="PsdUridine_s_RsuA/RluB/E/F_cat"/>
</dbReference>
<gene>
    <name evidence="8" type="ORF">HF857_10615</name>
    <name evidence="7" type="ORF">U1294_06155</name>
</gene>
<dbReference type="GeneID" id="60870806"/>
<dbReference type="SUPFAM" id="SSF55120">
    <property type="entry name" value="Pseudouridine synthase"/>
    <property type="match status" value="1"/>
</dbReference>
<dbReference type="Gene3D" id="3.30.70.580">
    <property type="entry name" value="Pseudouridine synthase I, catalytic domain, N-terminal subdomain"/>
    <property type="match status" value="1"/>
</dbReference>
<evidence type="ECO:0000313" key="7">
    <source>
        <dbReference type="EMBL" id="MDZ5597805.1"/>
    </source>
</evidence>
<dbReference type="InterPro" id="IPR020103">
    <property type="entry name" value="PsdUridine_synth_cat_dom_sf"/>
</dbReference>
<accession>A0A0I9WM52</accession>
<sequence>MRLGTLIMEQLQLSRKMMKRTFLRGVVKVDGQVEYDEARNVDSQIHHIEVAGQTLHTTEVYYLLHKPSGVVTANKDATYQTVFDCLKPKDRREDLCFVGRLDRYTQGLILLTSNGQLAYDLLQPSKKVSKVYEAYLKEPAEMKDIESFKQGIRFLDDTVCLPAKLTILSDSPHHVLVEIHEGKFHQVKKMFLAVGKKVEKLKRISFGPLQLPSDLPIGDYRKLTREEIISLKEYFR</sequence>
<organism evidence="8 9">
    <name type="scientific">Enterococcus cecorum</name>
    <dbReference type="NCBI Taxonomy" id="44008"/>
    <lineage>
        <taxon>Bacteria</taxon>
        <taxon>Bacillati</taxon>
        <taxon>Bacillota</taxon>
        <taxon>Bacilli</taxon>
        <taxon>Lactobacillales</taxon>
        <taxon>Enterococcaceae</taxon>
        <taxon>Enterococcus</taxon>
    </lineage>
</organism>
<evidence type="ECO:0000256" key="5">
    <source>
        <dbReference type="RuleBase" id="RU003887"/>
    </source>
</evidence>
<dbReference type="EMBL" id="JAXOGL010000008">
    <property type="protein sequence ID" value="MDZ5597805.1"/>
    <property type="molecule type" value="Genomic_DNA"/>
</dbReference>
<dbReference type="InterPro" id="IPR020094">
    <property type="entry name" value="TruA/RsuA/RluB/E/F_N"/>
</dbReference>
<dbReference type="PANTHER" id="PTHR47683:SF4">
    <property type="entry name" value="PSEUDOURIDINE SYNTHASE"/>
    <property type="match status" value="1"/>
</dbReference>
<name>A0A0I9WM52_9ENTE</name>
<feature type="domain" description="Pseudouridine synthase RsuA/RluA-like" evidence="6">
    <location>
        <begin position="61"/>
        <end position="192"/>
    </location>
</feature>
<evidence type="ECO:0000256" key="2">
    <source>
        <dbReference type="ARBA" id="ARBA00022884"/>
    </source>
</evidence>
<dbReference type="PROSITE" id="PS50889">
    <property type="entry name" value="S4"/>
    <property type="match status" value="1"/>
</dbReference>
<dbReference type="FunFam" id="3.30.70.1560:FF:000001">
    <property type="entry name" value="Pseudouridine synthase"/>
    <property type="match status" value="1"/>
</dbReference>
<evidence type="ECO:0000256" key="1">
    <source>
        <dbReference type="ARBA" id="ARBA00008348"/>
    </source>
</evidence>
<dbReference type="Gene3D" id="3.30.70.1560">
    <property type="entry name" value="Alpha-L RNA-binding motif"/>
    <property type="match status" value="1"/>
</dbReference>
<evidence type="ECO:0000259" key="6">
    <source>
        <dbReference type="Pfam" id="PF00849"/>
    </source>
</evidence>
<dbReference type="InterPro" id="IPR006145">
    <property type="entry name" value="PsdUridine_synth_RsuA/RluA"/>
</dbReference>
<evidence type="ECO:0000256" key="3">
    <source>
        <dbReference type="ARBA" id="ARBA00023235"/>
    </source>
</evidence>
<dbReference type="AlphaFoldDB" id="A0A0I9WM52"/>
<dbReference type="GO" id="GO:0003723">
    <property type="term" value="F:RNA binding"/>
    <property type="evidence" value="ECO:0007669"/>
    <property type="project" value="UniProtKB-KW"/>
</dbReference>
<comment type="caution">
    <text evidence="8">The sequence shown here is derived from an EMBL/GenBank/DDBJ whole genome shotgun (WGS) entry which is preliminary data.</text>
</comment>
<evidence type="ECO:0000256" key="4">
    <source>
        <dbReference type="PROSITE-ProRule" id="PRU00182"/>
    </source>
</evidence>
<dbReference type="GO" id="GO:0005829">
    <property type="term" value="C:cytosol"/>
    <property type="evidence" value="ECO:0007669"/>
    <property type="project" value="UniProtKB-ARBA"/>
</dbReference>
<dbReference type="EC" id="5.4.99.-" evidence="5"/>
<evidence type="ECO:0000313" key="8">
    <source>
        <dbReference type="EMBL" id="NME50655.1"/>
    </source>
</evidence>
<dbReference type="Pfam" id="PF00849">
    <property type="entry name" value="PseudoU_synth_2"/>
    <property type="match status" value="1"/>
</dbReference>
<reference evidence="7" key="2">
    <citation type="submission" date="2023-12" db="EMBL/GenBank/DDBJ databases">
        <title>Molecular genomic analyses of Enterococcus cecorum from sepsis oubreaks in broilers.</title>
        <authorList>
            <person name="Rhoads D."/>
            <person name="Alrubaye A."/>
        </authorList>
    </citation>
    <scope>NUCLEOTIDE SEQUENCE</scope>
    <source>
        <strain evidence="7">1755</strain>
    </source>
</reference>
<proteinExistence type="inferred from homology"/>
<dbReference type="GO" id="GO:0140098">
    <property type="term" value="F:catalytic activity, acting on RNA"/>
    <property type="evidence" value="ECO:0007669"/>
    <property type="project" value="UniProtKB-ARBA"/>
</dbReference>
<dbReference type="CDD" id="cd02553">
    <property type="entry name" value="PseudoU_synth_RsuA"/>
    <property type="match status" value="1"/>
</dbReference>
<dbReference type="RefSeq" id="WP_026209946.1">
    <property type="nucleotide sequence ID" value="NZ_AP035890.1"/>
</dbReference>
<dbReference type="Proteomes" id="UP000588071">
    <property type="component" value="Unassembled WGS sequence"/>
</dbReference>